<dbReference type="GO" id="GO:0003824">
    <property type="term" value="F:catalytic activity"/>
    <property type="evidence" value="ECO:0007669"/>
    <property type="project" value="InterPro"/>
</dbReference>
<protein>
    <recommendedName>
        <fullName evidence="2">Orn/DAP/Arg decarboxylase 2 N-terminal domain-containing protein</fullName>
    </recommendedName>
</protein>
<sequence length="96" mass="10689">MSMMSKLSLFPLTAEVSNQGHLIIGGCNTIELAAEFGTPLYLFDEFSLRNKCKEFKAEFGQRYAETMVIYACKAFINKALVLILNEEGLGLDVFPS</sequence>
<gene>
    <name evidence="1" type="ORF">S06H3_10549</name>
</gene>
<proteinExistence type="predicted"/>
<dbReference type="SUPFAM" id="SSF51419">
    <property type="entry name" value="PLP-binding barrel"/>
    <property type="match status" value="1"/>
</dbReference>
<dbReference type="Gene3D" id="2.40.37.10">
    <property type="entry name" value="Lyase, Ornithine Decarboxylase, Chain A, domain 1"/>
    <property type="match status" value="1"/>
</dbReference>
<evidence type="ECO:0000313" key="1">
    <source>
        <dbReference type="EMBL" id="GAI08756.1"/>
    </source>
</evidence>
<dbReference type="AlphaFoldDB" id="X1LSF7"/>
<dbReference type="Gene3D" id="3.20.20.10">
    <property type="entry name" value="Alanine racemase"/>
    <property type="match status" value="1"/>
</dbReference>
<dbReference type="InterPro" id="IPR029066">
    <property type="entry name" value="PLP-binding_barrel"/>
</dbReference>
<evidence type="ECO:0008006" key="2">
    <source>
        <dbReference type="Google" id="ProtNLM"/>
    </source>
</evidence>
<name>X1LSF7_9ZZZZ</name>
<accession>X1LSF7</accession>
<dbReference type="InterPro" id="IPR022653">
    <property type="entry name" value="De-COase2_pyr-phos_BS"/>
</dbReference>
<organism evidence="1">
    <name type="scientific">marine sediment metagenome</name>
    <dbReference type="NCBI Taxonomy" id="412755"/>
    <lineage>
        <taxon>unclassified sequences</taxon>
        <taxon>metagenomes</taxon>
        <taxon>ecological metagenomes</taxon>
    </lineage>
</organism>
<dbReference type="EMBL" id="BARV01004905">
    <property type="protein sequence ID" value="GAI08756.1"/>
    <property type="molecule type" value="Genomic_DNA"/>
</dbReference>
<dbReference type="InterPro" id="IPR009006">
    <property type="entry name" value="Ala_racemase/Decarboxylase_C"/>
</dbReference>
<comment type="caution">
    <text evidence="1">The sequence shown here is derived from an EMBL/GenBank/DDBJ whole genome shotgun (WGS) entry which is preliminary data.</text>
</comment>
<dbReference type="PROSITE" id="PS00878">
    <property type="entry name" value="ODR_DC_2_1"/>
    <property type="match status" value="1"/>
</dbReference>
<dbReference type="PROSITE" id="PS51257">
    <property type="entry name" value="PROKAR_LIPOPROTEIN"/>
    <property type="match status" value="1"/>
</dbReference>
<reference evidence="1" key="1">
    <citation type="journal article" date="2014" name="Front. Microbiol.">
        <title>High frequency of phylogenetically diverse reductive dehalogenase-homologous genes in deep subseafloor sedimentary metagenomes.</title>
        <authorList>
            <person name="Kawai M."/>
            <person name="Futagami T."/>
            <person name="Toyoda A."/>
            <person name="Takaki Y."/>
            <person name="Nishi S."/>
            <person name="Hori S."/>
            <person name="Arai W."/>
            <person name="Tsubouchi T."/>
            <person name="Morono Y."/>
            <person name="Uchiyama I."/>
            <person name="Ito T."/>
            <person name="Fujiyama A."/>
            <person name="Inagaki F."/>
            <person name="Takami H."/>
        </authorList>
    </citation>
    <scope>NUCLEOTIDE SEQUENCE</scope>
    <source>
        <strain evidence="1">Expedition CK06-06</strain>
    </source>
</reference>